<sequence length="116" mass="12204">MPRATLLSEAGNDGADNAGDGTVSGAGNARNSIPSGPGNDGTGKQMARADPTTLARWVPTWLKTFTNILNKFQSNAGQMAVVVPSTISTDGLRYLASRGPACRLHGSFRADMFKRH</sequence>
<evidence type="ECO:0000313" key="3">
    <source>
        <dbReference type="Proteomes" id="UP000629468"/>
    </source>
</evidence>
<accession>A0A8H7KM83</accession>
<comment type="caution">
    <text evidence="2">The sequence shown here is derived from an EMBL/GenBank/DDBJ whole genome shotgun (WGS) entry which is preliminary data.</text>
</comment>
<organism evidence="2 3">
    <name type="scientific">Agaricus bisporus var. burnettii</name>
    <dbReference type="NCBI Taxonomy" id="192524"/>
    <lineage>
        <taxon>Eukaryota</taxon>
        <taxon>Fungi</taxon>
        <taxon>Dikarya</taxon>
        <taxon>Basidiomycota</taxon>
        <taxon>Agaricomycotina</taxon>
        <taxon>Agaricomycetes</taxon>
        <taxon>Agaricomycetidae</taxon>
        <taxon>Agaricales</taxon>
        <taxon>Agaricineae</taxon>
        <taxon>Agaricaceae</taxon>
        <taxon>Agaricus</taxon>
    </lineage>
</organism>
<dbReference type="AlphaFoldDB" id="A0A8H7KM83"/>
<name>A0A8H7KM83_AGABI</name>
<protein>
    <submittedName>
        <fullName evidence="2">Uncharacterized protein</fullName>
    </submittedName>
</protein>
<feature type="region of interest" description="Disordered" evidence="1">
    <location>
        <begin position="1"/>
        <end position="50"/>
    </location>
</feature>
<evidence type="ECO:0000313" key="2">
    <source>
        <dbReference type="EMBL" id="KAF7785049.1"/>
    </source>
</evidence>
<reference evidence="2 3" key="1">
    <citation type="journal article" name="Sci. Rep.">
        <title>Telomere-to-telomere assembled and centromere annotated genomes of the two main subspecies of the button mushroom Agaricus bisporus reveal especially polymorphic chromosome ends.</title>
        <authorList>
            <person name="Sonnenberg A.S.M."/>
            <person name="Sedaghat-Telgerd N."/>
            <person name="Lavrijssen B."/>
            <person name="Ohm R.A."/>
            <person name="Hendrickx P.M."/>
            <person name="Scholtmeijer K."/>
            <person name="Baars J.J.P."/>
            <person name="van Peer A."/>
        </authorList>
    </citation>
    <scope>NUCLEOTIDE SEQUENCE [LARGE SCALE GENOMIC DNA]</scope>
    <source>
        <strain evidence="2 3">H119_p4</strain>
    </source>
</reference>
<gene>
    <name evidence="2" type="ORF">Agabi119p4_1214</name>
</gene>
<proteinExistence type="predicted"/>
<dbReference type="Proteomes" id="UP000629468">
    <property type="component" value="Unassembled WGS sequence"/>
</dbReference>
<feature type="compositionally biased region" description="Low complexity" evidence="1">
    <location>
        <begin position="10"/>
        <end position="21"/>
    </location>
</feature>
<dbReference type="EMBL" id="JABXXO010000001">
    <property type="protein sequence ID" value="KAF7785049.1"/>
    <property type="molecule type" value="Genomic_DNA"/>
</dbReference>
<evidence type="ECO:0000256" key="1">
    <source>
        <dbReference type="SAM" id="MobiDB-lite"/>
    </source>
</evidence>